<dbReference type="InterPro" id="IPR050239">
    <property type="entry name" value="Sigma-70_RNA_pol_init_factors"/>
</dbReference>
<dbReference type="SUPFAM" id="SSF88659">
    <property type="entry name" value="Sigma3 and sigma4 domains of RNA polymerase sigma factors"/>
    <property type="match status" value="2"/>
</dbReference>
<evidence type="ECO:0000256" key="4">
    <source>
        <dbReference type="ARBA" id="ARBA00023163"/>
    </source>
</evidence>
<dbReference type="KEGG" id="fes:HER31_07290"/>
<dbReference type="Pfam" id="PF04545">
    <property type="entry name" value="Sigma70_r4"/>
    <property type="match status" value="1"/>
</dbReference>
<dbReference type="RefSeq" id="WP_168659953.1">
    <property type="nucleotide sequence ID" value="NZ_CP051180.1"/>
</dbReference>
<dbReference type="Pfam" id="PF04542">
    <property type="entry name" value="Sigma70_r2"/>
    <property type="match status" value="1"/>
</dbReference>
<dbReference type="InterPro" id="IPR007627">
    <property type="entry name" value="RNA_pol_sigma70_r2"/>
</dbReference>
<evidence type="ECO:0000259" key="6">
    <source>
        <dbReference type="PROSITE" id="PS00715"/>
    </source>
</evidence>
<dbReference type="CDD" id="cd06171">
    <property type="entry name" value="Sigma70_r4"/>
    <property type="match status" value="1"/>
</dbReference>
<dbReference type="PANTHER" id="PTHR30603:SF67">
    <property type="entry name" value="RNA POLYMERASE SIGMA FACTOR RPOS"/>
    <property type="match status" value="1"/>
</dbReference>
<evidence type="ECO:0000256" key="5">
    <source>
        <dbReference type="SAM" id="MobiDB-lite"/>
    </source>
</evidence>
<sequence length="308" mass="34994">MKDAAGASTPNQDDSETKCQRDVKDTALASTTSQPANADSLQLYLAQLNRFPLLKHEHVVELSRNEKTGCKLSRQRLIESNLRLVVKIARSYQNRGLDMSDLIEEGNVGLIRAVEKFDAELGYRFSTYATWWIRESIERGIMNTGRTIRLPVHVIKEMNVYIREARKLAQTEEHEASSEEIAVKVGKTAAHVESILNLRDKTLSLDSALSAEGEGSFVDTLVDQIDFNETQEEENVHRSLNGLVADLNSQEKEVIVRRFGLFQYEPMTLTEVGRDVGITRERVRKLQNEALRKLKDRLTIDQLAQFYS</sequence>
<dbReference type="PRINTS" id="PR00046">
    <property type="entry name" value="SIGMA70FCT"/>
</dbReference>
<keyword evidence="1" id="KW-0805">Transcription regulation</keyword>
<dbReference type="InterPro" id="IPR013324">
    <property type="entry name" value="RNA_pol_sigma_r3/r4-like"/>
</dbReference>
<dbReference type="Proteomes" id="UP000501602">
    <property type="component" value="Chromosome"/>
</dbReference>
<dbReference type="InterPro" id="IPR007624">
    <property type="entry name" value="RNA_pol_sigma70_r3"/>
</dbReference>
<accession>A0A6H1UFW9</accession>
<dbReference type="EMBL" id="CP051180">
    <property type="protein sequence ID" value="QIZ76692.1"/>
    <property type="molecule type" value="Genomic_DNA"/>
</dbReference>
<dbReference type="InterPro" id="IPR014284">
    <property type="entry name" value="RNA_pol_sigma-70_dom"/>
</dbReference>
<keyword evidence="4" id="KW-0804">Transcription</keyword>
<keyword evidence="2" id="KW-0731">Sigma factor</keyword>
<dbReference type="InterPro" id="IPR007630">
    <property type="entry name" value="RNA_pol_sigma70_r4"/>
</dbReference>
<feature type="domain" description="RNA polymerase sigma-70" evidence="6">
    <location>
        <begin position="101"/>
        <end position="114"/>
    </location>
</feature>
<dbReference type="GO" id="GO:0006352">
    <property type="term" value="P:DNA-templated transcription initiation"/>
    <property type="evidence" value="ECO:0007669"/>
    <property type="project" value="InterPro"/>
</dbReference>
<dbReference type="FunFam" id="1.10.601.10:FF:000001">
    <property type="entry name" value="RNA polymerase sigma factor SigA"/>
    <property type="match status" value="1"/>
</dbReference>
<dbReference type="Gene3D" id="1.10.10.10">
    <property type="entry name" value="Winged helix-like DNA-binding domain superfamily/Winged helix DNA-binding domain"/>
    <property type="match status" value="2"/>
</dbReference>
<evidence type="ECO:0000256" key="1">
    <source>
        <dbReference type="ARBA" id="ARBA00023015"/>
    </source>
</evidence>
<dbReference type="NCBIfam" id="TIGR02937">
    <property type="entry name" value="sigma70-ECF"/>
    <property type="match status" value="1"/>
</dbReference>
<evidence type="ECO:0000256" key="3">
    <source>
        <dbReference type="ARBA" id="ARBA00023125"/>
    </source>
</evidence>
<dbReference type="Gene3D" id="1.10.601.10">
    <property type="entry name" value="RNA Polymerase Primary Sigma Factor"/>
    <property type="match status" value="1"/>
</dbReference>
<reference evidence="7 8" key="1">
    <citation type="submission" date="2020-04" db="EMBL/GenBank/DDBJ databases">
        <title>Ferrimonas sp. S7 isolated from sea water.</title>
        <authorList>
            <person name="Bae S.S."/>
            <person name="Baek K."/>
        </authorList>
    </citation>
    <scope>NUCLEOTIDE SEQUENCE [LARGE SCALE GENOMIC DNA]</scope>
    <source>
        <strain evidence="7 8">S7</strain>
    </source>
</reference>
<name>A0A6H1UFW9_9GAMM</name>
<gene>
    <name evidence="7" type="ORF">HER31_07290</name>
</gene>
<evidence type="ECO:0000313" key="7">
    <source>
        <dbReference type="EMBL" id="QIZ76692.1"/>
    </source>
</evidence>
<dbReference type="GO" id="GO:0016987">
    <property type="term" value="F:sigma factor activity"/>
    <property type="evidence" value="ECO:0007669"/>
    <property type="project" value="UniProtKB-KW"/>
</dbReference>
<protein>
    <submittedName>
        <fullName evidence="7">Sigma-70 family RNA polymerase sigma factor</fullName>
    </submittedName>
</protein>
<keyword evidence="3" id="KW-0238">DNA-binding</keyword>
<dbReference type="PROSITE" id="PS00715">
    <property type="entry name" value="SIGMA70_1"/>
    <property type="match status" value="1"/>
</dbReference>
<evidence type="ECO:0000256" key="2">
    <source>
        <dbReference type="ARBA" id="ARBA00023082"/>
    </source>
</evidence>
<dbReference type="InterPro" id="IPR013325">
    <property type="entry name" value="RNA_pol_sigma_r2"/>
</dbReference>
<dbReference type="Pfam" id="PF04539">
    <property type="entry name" value="Sigma70_r3"/>
    <property type="match status" value="1"/>
</dbReference>
<proteinExistence type="predicted"/>
<dbReference type="SUPFAM" id="SSF88946">
    <property type="entry name" value="Sigma2 domain of RNA polymerase sigma factors"/>
    <property type="match status" value="1"/>
</dbReference>
<feature type="region of interest" description="Disordered" evidence="5">
    <location>
        <begin position="1"/>
        <end position="22"/>
    </location>
</feature>
<dbReference type="InterPro" id="IPR036388">
    <property type="entry name" value="WH-like_DNA-bd_sf"/>
</dbReference>
<dbReference type="InterPro" id="IPR000943">
    <property type="entry name" value="RNA_pol_sigma70"/>
</dbReference>
<dbReference type="GO" id="GO:0003677">
    <property type="term" value="F:DNA binding"/>
    <property type="evidence" value="ECO:0007669"/>
    <property type="project" value="UniProtKB-KW"/>
</dbReference>
<organism evidence="7 8">
    <name type="scientific">Ferrimonas lipolytica</name>
    <dbReference type="NCBI Taxonomy" id="2724191"/>
    <lineage>
        <taxon>Bacteria</taxon>
        <taxon>Pseudomonadati</taxon>
        <taxon>Pseudomonadota</taxon>
        <taxon>Gammaproteobacteria</taxon>
        <taxon>Alteromonadales</taxon>
        <taxon>Ferrimonadaceae</taxon>
        <taxon>Ferrimonas</taxon>
    </lineage>
</organism>
<evidence type="ECO:0000313" key="8">
    <source>
        <dbReference type="Proteomes" id="UP000501602"/>
    </source>
</evidence>
<dbReference type="AlphaFoldDB" id="A0A6H1UFW9"/>
<dbReference type="PANTHER" id="PTHR30603">
    <property type="entry name" value="RNA POLYMERASE SIGMA FACTOR RPO"/>
    <property type="match status" value="1"/>
</dbReference>
<keyword evidence="8" id="KW-1185">Reference proteome</keyword>